<gene>
    <name evidence="1" type="ORF">QAD02_019865</name>
</gene>
<comment type="caution">
    <text evidence="1">The sequence shown here is derived from an EMBL/GenBank/DDBJ whole genome shotgun (WGS) entry which is preliminary data.</text>
</comment>
<keyword evidence="2" id="KW-1185">Reference proteome</keyword>
<evidence type="ECO:0000313" key="1">
    <source>
        <dbReference type="EMBL" id="KAJ8684073.1"/>
    </source>
</evidence>
<dbReference type="EMBL" id="CM056741">
    <property type="protein sequence ID" value="KAJ8684073.1"/>
    <property type="molecule type" value="Genomic_DNA"/>
</dbReference>
<reference evidence="1" key="1">
    <citation type="submission" date="2023-04" db="EMBL/GenBank/DDBJ databases">
        <title>A chromosome-level genome assembly of the parasitoid wasp Eretmocerus hayati.</title>
        <authorList>
            <person name="Zhong Y."/>
            <person name="Liu S."/>
            <person name="Liu Y."/>
        </authorList>
    </citation>
    <scope>NUCLEOTIDE SEQUENCE</scope>
    <source>
        <strain evidence="1">ZJU_SS_LIU_2023</strain>
    </source>
</reference>
<organism evidence="1 2">
    <name type="scientific">Eretmocerus hayati</name>
    <dbReference type="NCBI Taxonomy" id="131215"/>
    <lineage>
        <taxon>Eukaryota</taxon>
        <taxon>Metazoa</taxon>
        <taxon>Ecdysozoa</taxon>
        <taxon>Arthropoda</taxon>
        <taxon>Hexapoda</taxon>
        <taxon>Insecta</taxon>
        <taxon>Pterygota</taxon>
        <taxon>Neoptera</taxon>
        <taxon>Endopterygota</taxon>
        <taxon>Hymenoptera</taxon>
        <taxon>Apocrita</taxon>
        <taxon>Proctotrupomorpha</taxon>
        <taxon>Chalcidoidea</taxon>
        <taxon>Aphelinidae</taxon>
        <taxon>Aphelininae</taxon>
        <taxon>Eretmocerus</taxon>
    </lineage>
</organism>
<name>A0ACC2PLY6_9HYME</name>
<proteinExistence type="predicted"/>
<evidence type="ECO:0000313" key="2">
    <source>
        <dbReference type="Proteomes" id="UP001239111"/>
    </source>
</evidence>
<accession>A0ACC2PLY6</accession>
<protein>
    <submittedName>
        <fullName evidence="1">Uncharacterized protein</fullName>
    </submittedName>
</protein>
<sequence length="121" mass="13698">MTSSISCTKYQCNANALLPSRYDVNSNEWDKYQIGGNRCDRRKAFFLEKAGLTRELVDKYHAGAEGMRNFENRREAATTVDLFHPRAIKITWGFAAGHHYCLATFPLFPSFSLNSLVDAAL</sequence>
<dbReference type="Proteomes" id="UP001239111">
    <property type="component" value="Chromosome 1"/>
</dbReference>